<dbReference type="CDD" id="cd18569">
    <property type="entry name" value="ABC_6TM_NHLM_bacteriocin"/>
    <property type="match status" value="1"/>
</dbReference>
<evidence type="ECO:0000313" key="15">
    <source>
        <dbReference type="EMBL" id="SNR83176.1"/>
    </source>
</evidence>
<dbReference type="SUPFAM" id="SSF90123">
    <property type="entry name" value="ABC transporter transmembrane region"/>
    <property type="match status" value="1"/>
</dbReference>
<feature type="transmembrane region" description="Helical" evidence="11">
    <location>
        <begin position="148"/>
        <end position="173"/>
    </location>
</feature>
<dbReference type="GO" id="GO:0008233">
    <property type="term" value="F:peptidase activity"/>
    <property type="evidence" value="ECO:0007669"/>
    <property type="project" value="InterPro"/>
</dbReference>
<dbReference type="SUPFAM" id="SSF52540">
    <property type="entry name" value="P-loop containing nucleoside triphosphate hydrolases"/>
    <property type="match status" value="1"/>
</dbReference>
<evidence type="ECO:0000256" key="8">
    <source>
        <dbReference type="ARBA" id="ARBA00022989"/>
    </source>
</evidence>
<proteinExistence type="predicted"/>
<evidence type="ECO:0000256" key="2">
    <source>
        <dbReference type="ARBA" id="ARBA00022448"/>
    </source>
</evidence>
<evidence type="ECO:0000256" key="3">
    <source>
        <dbReference type="ARBA" id="ARBA00022475"/>
    </source>
</evidence>
<reference evidence="15 16" key="1">
    <citation type="submission" date="2017-06" db="EMBL/GenBank/DDBJ databases">
        <authorList>
            <person name="Kim H.J."/>
            <person name="Triplett B.A."/>
        </authorList>
    </citation>
    <scope>NUCLEOTIDE SEQUENCE [LARGE SCALE GENOMIC DNA]</scope>
    <source>
        <strain evidence="15 16">DSM 29052</strain>
    </source>
</reference>
<dbReference type="InterPro" id="IPR036640">
    <property type="entry name" value="ABC1_TM_sf"/>
</dbReference>
<dbReference type="Pfam" id="PF00664">
    <property type="entry name" value="ABC_membrane"/>
    <property type="match status" value="1"/>
</dbReference>
<feature type="domain" description="ABC transmembrane type-1" evidence="13">
    <location>
        <begin position="151"/>
        <end position="431"/>
    </location>
</feature>
<dbReference type="GO" id="GO:0034040">
    <property type="term" value="F:ATPase-coupled lipid transmembrane transporter activity"/>
    <property type="evidence" value="ECO:0007669"/>
    <property type="project" value="TreeGrafter"/>
</dbReference>
<name>A0A238ZI86_9RHOB</name>
<feature type="transmembrane region" description="Helical" evidence="11">
    <location>
        <begin position="405"/>
        <end position="425"/>
    </location>
</feature>
<organism evidence="15 16">
    <name type="scientific">Puniceibacterium sediminis</name>
    <dbReference type="NCBI Taxonomy" id="1608407"/>
    <lineage>
        <taxon>Bacteria</taxon>
        <taxon>Pseudomonadati</taxon>
        <taxon>Pseudomonadota</taxon>
        <taxon>Alphaproteobacteria</taxon>
        <taxon>Rhodobacterales</taxon>
        <taxon>Paracoccaceae</taxon>
        <taxon>Puniceibacterium</taxon>
    </lineage>
</organism>
<dbReference type="InterPro" id="IPR027417">
    <property type="entry name" value="P-loop_NTPase"/>
</dbReference>
<dbReference type="GO" id="GO:0005886">
    <property type="term" value="C:plasma membrane"/>
    <property type="evidence" value="ECO:0007669"/>
    <property type="project" value="UniProtKB-SubCell"/>
</dbReference>
<evidence type="ECO:0000259" key="14">
    <source>
        <dbReference type="PROSITE" id="PS50990"/>
    </source>
</evidence>
<dbReference type="SMART" id="SM00382">
    <property type="entry name" value="AAA"/>
    <property type="match status" value="1"/>
</dbReference>
<keyword evidence="5" id="KW-0547">Nucleotide-binding</keyword>
<keyword evidence="4 11" id="KW-0812">Transmembrane</keyword>
<keyword evidence="10" id="KW-0080">Bacteriocin transport</keyword>
<dbReference type="Pfam" id="PF03412">
    <property type="entry name" value="Peptidase_C39"/>
    <property type="match status" value="1"/>
</dbReference>
<dbReference type="InterPro" id="IPR017871">
    <property type="entry name" value="ABC_transporter-like_CS"/>
</dbReference>
<dbReference type="NCBIfam" id="TIGR03796">
    <property type="entry name" value="NHLM_micro_ABC1"/>
    <property type="match status" value="1"/>
</dbReference>
<dbReference type="PROSITE" id="PS50929">
    <property type="entry name" value="ABC_TM1F"/>
    <property type="match status" value="1"/>
</dbReference>
<dbReference type="Gene3D" id="3.90.70.10">
    <property type="entry name" value="Cysteine proteinases"/>
    <property type="match status" value="1"/>
</dbReference>
<dbReference type="InterPro" id="IPR039421">
    <property type="entry name" value="Type_1_exporter"/>
</dbReference>
<dbReference type="AlphaFoldDB" id="A0A238ZI86"/>
<evidence type="ECO:0000256" key="10">
    <source>
        <dbReference type="ARBA" id="ARBA00043264"/>
    </source>
</evidence>
<evidence type="ECO:0000256" key="9">
    <source>
        <dbReference type="ARBA" id="ARBA00023136"/>
    </source>
</evidence>
<dbReference type="InterPro" id="IPR011527">
    <property type="entry name" value="ABC1_TM_dom"/>
</dbReference>
<evidence type="ECO:0000259" key="12">
    <source>
        <dbReference type="PROSITE" id="PS50893"/>
    </source>
</evidence>
<dbReference type="GO" id="GO:0016887">
    <property type="term" value="F:ATP hydrolysis activity"/>
    <property type="evidence" value="ECO:0007669"/>
    <property type="project" value="InterPro"/>
</dbReference>
<dbReference type="Pfam" id="PF00005">
    <property type="entry name" value="ABC_tran"/>
    <property type="match status" value="1"/>
</dbReference>
<dbReference type="GO" id="GO:0005524">
    <property type="term" value="F:ATP binding"/>
    <property type="evidence" value="ECO:0007669"/>
    <property type="project" value="UniProtKB-KW"/>
</dbReference>
<evidence type="ECO:0000256" key="4">
    <source>
        <dbReference type="ARBA" id="ARBA00022692"/>
    </source>
</evidence>
<feature type="domain" description="Peptidase C39" evidence="14">
    <location>
        <begin position="2"/>
        <end position="119"/>
    </location>
</feature>
<dbReference type="PANTHER" id="PTHR24221">
    <property type="entry name" value="ATP-BINDING CASSETTE SUB-FAMILY B"/>
    <property type="match status" value="1"/>
</dbReference>
<evidence type="ECO:0000313" key="16">
    <source>
        <dbReference type="Proteomes" id="UP000198417"/>
    </source>
</evidence>
<sequence>MEAVECGAACLAMILGHYGRWVPLEELRIKCGVGRDGSKASNLCKAARFYDMNAKGFKKEPEGLKDIQLPAIIHWNFNHYVVLEGISQSHAWLNDPASGPRRISRAALDESFTGVLLAFAPNSEFQKSGRRTSTWGMIWQYMGNSRSALGLVAILTLALVIPGIVIPAFARIFVDDILIAQREDWLVPLALSMAATVLLLGVNTWLQQFLLLRMELKLSLSMASRLLDHILKLPIAFFNQRAPGELANRLAAPGRVAALISGQLASAFLGAITAVFLAGVMLIYDPVMGSAIVLITMVNFMVLKAVSQRQEIGVQNLMQSQGAMFARTVGAIRSIESIKAGALESEMFSTWSGYQAKALNAGQTVGRTSAMIAVMPTFLSALTAVVALCFGALRVIQGQMTLGDLVAFQLLVAAFTLPISNLVGFGSKVQMIRSDLARIEDVFRYQPNPTLPGYGTQQSGFGQLRGEVAVRHVSFGYNPLDPPFIRDFSCVLKPGRRIALVGGSGSGKSTIGRIVAGLMDPDEGEILYDGIPIGLIDRTILSGSVAYVDQDIFLFEGTIRDNLTLWDDSISDAVIWAALRDAQFAEEIEKRPNGLQAHVTEGGMNFSGGQRQRLEIARALVGEPSVLILDEATAALDPVTEALIDDALRRRGVTCVIVAHRLSTIRDCDEIIVLKRGREVERGTHDVLVAAKGEYAALLETQ</sequence>
<accession>A0A238ZI86</accession>
<dbReference type="PROSITE" id="PS00211">
    <property type="entry name" value="ABC_TRANSPORTER_1"/>
    <property type="match status" value="1"/>
</dbReference>
<feature type="transmembrane region" description="Helical" evidence="11">
    <location>
        <begin position="256"/>
        <end position="281"/>
    </location>
</feature>
<evidence type="ECO:0000256" key="5">
    <source>
        <dbReference type="ARBA" id="ARBA00022741"/>
    </source>
</evidence>
<evidence type="ECO:0000256" key="1">
    <source>
        <dbReference type="ARBA" id="ARBA00004651"/>
    </source>
</evidence>
<keyword evidence="3" id="KW-1003">Cell membrane</keyword>
<dbReference type="InterPro" id="IPR003439">
    <property type="entry name" value="ABC_transporter-like_ATP-bd"/>
</dbReference>
<dbReference type="Gene3D" id="3.40.50.300">
    <property type="entry name" value="P-loop containing nucleotide triphosphate hydrolases"/>
    <property type="match status" value="1"/>
</dbReference>
<dbReference type="InterPro" id="IPR005074">
    <property type="entry name" value="Peptidase_C39"/>
</dbReference>
<dbReference type="FunFam" id="3.40.50.300:FF:000299">
    <property type="entry name" value="ABC transporter ATP-binding protein/permease"/>
    <property type="match status" value="1"/>
</dbReference>
<dbReference type="InterPro" id="IPR022514">
    <property type="entry name" value="NHPM_micro_ABC1"/>
</dbReference>
<keyword evidence="7" id="KW-0653">Protein transport</keyword>
<dbReference type="EMBL" id="FZNN01000032">
    <property type="protein sequence ID" value="SNR83176.1"/>
    <property type="molecule type" value="Genomic_DNA"/>
</dbReference>
<evidence type="ECO:0000259" key="13">
    <source>
        <dbReference type="PROSITE" id="PS50929"/>
    </source>
</evidence>
<gene>
    <name evidence="15" type="ORF">SAMN06265370_13224</name>
</gene>
<protein>
    <submittedName>
        <fullName evidence="15">NHLM bacteriocin system ABC transporter, peptidase/ATP-binding protein</fullName>
    </submittedName>
</protein>
<keyword evidence="9 11" id="KW-0472">Membrane</keyword>
<keyword evidence="6 15" id="KW-0067">ATP-binding</keyword>
<dbReference type="GO" id="GO:0043213">
    <property type="term" value="P:bacteriocin transport"/>
    <property type="evidence" value="ECO:0007669"/>
    <property type="project" value="UniProtKB-KW"/>
</dbReference>
<dbReference type="GO" id="GO:0140359">
    <property type="term" value="F:ABC-type transporter activity"/>
    <property type="evidence" value="ECO:0007669"/>
    <property type="project" value="InterPro"/>
</dbReference>
<feature type="domain" description="ABC transporter" evidence="12">
    <location>
        <begin position="470"/>
        <end position="701"/>
    </location>
</feature>
<evidence type="ECO:0000256" key="11">
    <source>
        <dbReference type="SAM" id="Phobius"/>
    </source>
</evidence>
<feature type="transmembrane region" description="Helical" evidence="11">
    <location>
        <begin position="287"/>
        <end position="306"/>
    </location>
</feature>
<feature type="transmembrane region" description="Helical" evidence="11">
    <location>
        <begin position="185"/>
        <end position="206"/>
    </location>
</feature>
<evidence type="ECO:0000256" key="7">
    <source>
        <dbReference type="ARBA" id="ARBA00022927"/>
    </source>
</evidence>
<dbReference type="PANTHER" id="PTHR24221:SF654">
    <property type="entry name" value="ATP-BINDING CASSETTE SUB-FAMILY B MEMBER 6"/>
    <property type="match status" value="1"/>
</dbReference>
<evidence type="ECO:0000256" key="6">
    <source>
        <dbReference type="ARBA" id="ARBA00022840"/>
    </source>
</evidence>
<dbReference type="PROSITE" id="PS50893">
    <property type="entry name" value="ABC_TRANSPORTER_2"/>
    <property type="match status" value="1"/>
</dbReference>
<dbReference type="GO" id="GO:0006508">
    <property type="term" value="P:proteolysis"/>
    <property type="evidence" value="ECO:0007669"/>
    <property type="project" value="InterPro"/>
</dbReference>
<dbReference type="PROSITE" id="PS50990">
    <property type="entry name" value="PEPTIDASE_C39"/>
    <property type="match status" value="1"/>
</dbReference>
<dbReference type="Gene3D" id="1.20.1560.10">
    <property type="entry name" value="ABC transporter type 1, transmembrane domain"/>
    <property type="match status" value="1"/>
</dbReference>
<comment type="subcellular location">
    <subcellularLocation>
        <location evidence="1">Cell membrane</location>
        <topology evidence="1">Multi-pass membrane protein</topology>
    </subcellularLocation>
</comment>
<feature type="transmembrane region" description="Helical" evidence="11">
    <location>
        <begin position="370"/>
        <end position="393"/>
    </location>
</feature>
<dbReference type="InterPro" id="IPR003593">
    <property type="entry name" value="AAA+_ATPase"/>
</dbReference>
<dbReference type="OrthoDB" id="9808328at2"/>
<dbReference type="Proteomes" id="UP000198417">
    <property type="component" value="Unassembled WGS sequence"/>
</dbReference>
<dbReference type="GO" id="GO:0015031">
    <property type="term" value="P:protein transport"/>
    <property type="evidence" value="ECO:0007669"/>
    <property type="project" value="UniProtKB-KW"/>
</dbReference>
<keyword evidence="2" id="KW-0813">Transport</keyword>
<keyword evidence="8 11" id="KW-1133">Transmembrane helix</keyword>
<keyword evidence="16" id="KW-1185">Reference proteome</keyword>